<accession>A0A0F9SI58</accession>
<dbReference type="EMBL" id="LAZR01000492">
    <property type="protein sequence ID" value="KKN66734.1"/>
    <property type="molecule type" value="Genomic_DNA"/>
</dbReference>
<gene>
    <name evidence="2" type="ORF">LCGC14_0468450</name>
</gene>
<sequence length="138" mass="15720">MSSLRIKRLPDWPIRLNEYIVKAQSEQFDLGTHDCCTFAAGAVEAMTGVDPMADFRGKYDGWKSALKALKKIGKGELYDTLKDKFGEPLRGVYAHKGDVVMYEDCCGIYLSRFGMFIGENGIAYVRLRHLEHTFRIPY</sequence>
<protein>
    <recommendedName>
        <fullName evidence="1">DUF6950 domain-containing protein</fullName>
    </recommendedName>
</protein>
<feature type="domain" description="DUF6950" evidence="1">
    <location>
        <begin position="7"/>
        <end position="136"/>
    </location>
</feature>
<reference evidence="2" key="1">
    <citation type="journal article" date="2015" name="Nature">
        <title>Complex archaea that bridge the gap between prokaryotes and eukaryotes.</title>
        <authorList>
            <person name="Spang A."/>
            <person name="Saw J.H."/>
            <person name="Jorgensen S.L."/>
            <person name="Zaremba-Niedzwiedzka K."/>
            <person name="Martijn J."/>
            <person name="Lind A.E."/>
            <person name="van Eijk R."/>
            <person name="Schleper C."/>
            <person name="Guy L."/>
            <person name="Ettema T.J."/>
        </authorList>
    </citation>
    <scope>NUCLEOTIDE SEQUENCE</scope>
</reference>
<proteinExistence type="predicted"/>
<dbReference type="Pfam" id="PF22262">
    <property type="entry name" value="DUF6950"/>
    <property type="match status" value="1"/>
</dbReference>
<evidence type="ECO:0000313" key="2">
    <source>
        <dbReference type="EMBL" id="KKN66734.1"/>
    </source>
</evidence>
<dbReference type="InterPro" id="IPR053802">
    <property type="entry name" value="DUF6950"/>
</dbReference>
<evidence type="ECO:0000259" key="1">
    <source>
        <dbReference type="Pfam" id="PF22262"/>
    </source>
</evidence>
<name>A0A0F9SI58_9ZZZZ</name>
<dbReference type="AlphaFoldDB" id="A0A0F9SI58"/>
<organism evidence="2">
    <name type="scientific">marine sediment metagenome</name>
    <dbReference type="NCBI Taxonomy" id="412755"/>
    <lineage>
        <taxon>unclassified sequences</taxon>
        <taxon>metagenomes</taxon>
        <taxon>ecological metagenomes</taxon>
    </lineage>
</organism>
<comment type="caution">
    <text evidence="2">The sequence shown here is derived from an EMBL/GenBank/DDBJ whole genome shotgun (WGS) entry which is preliminary data.</text>
</comment>